<dbReference type="PANTHER" id="PTHR43031:SF1">
    <property type="entry name" value="PYRIDINE NUCLEOTIDE-DISULPHIDE OXIDOREDUCTASE"/>
    <property type="match status" value="1"/>
</dbReference>
<dbReference type="GeneID" id="55825645"/>
<dbReference type="SMART" id="SM00450">
    <property type="entry name" value="RHOD"/>
    <property type="match status" value="1"/>
</dbReference>
<dbReference type="OrthoDB" id="3168at2157"/>
<dbReference type="RefSeq" id="WP_123078792.1">
    <property type="nucleotide sequence ID" value="NZ_BMPF01000004.1"/>
</dbReference>
<gene>
    <name evidence="2" type="ORF">GCM10009037_25420</name>
</gene>
<keyword evidence="3" id="KW-1185">Reference proteome</keyword>
<dbReference type="CDD" id="cd00158">
    <property type="entry name" value="RHOD"/>
    <property type="match status" value="1"/>
</dbReference>
<reference evidence="2 3" key="1">
    <citation type="journal article" date="2019" name="Int. J. Syst. Evol. Microbiol.">
        <title>The Global Catalogue of Microorganisms (GCM) 10K type strain sequencing project: providing services to taxonomists for standard genome sequencing and annotation.</title>
        <authorList>
            <consortium name="The Broad Institute Genomics Platform"/>
            <consortium name="The Broad Institute Genome Sequencing Center for Infectious Disease"/>
            <person name="Wu L."/>
            <person name="Ma J."/>
        </authorList>
    </citation>
    <scope>NUCLEOTIDE SEQUENCE [LARGE SCALE GENOMIC DNA]</scope>
    <source>
        <strain evidence="2 3">JCM 19585</strain>
    </source>
</reference>
<dbReference type="InterPro" id="IPR050229">
    <property type="entry name" value="GlpE_sulfurtransferase"/>
</dbReference>
<dbReference type="PROSITE" id="PS50206">
    <property type="entry name" value="RHODANESE_3"/>
    <property type="match status" value="1"/>
</dbReference>
<comment type="caution">
    <text evidence="2">The sequence shown here is derived from an EMBL/GenBank/DDBJ whole genome shotgun (WGS) entry which is preliminary data.</text>
</comment>
<dbReference type="InterPro" id="IPR001763">
    <property type="entry name" value="Rhodanese-like_dom"/>
</dbReference>
<evidence type="ECO:0000313" key="3">
    <source>
        <dbReference type="Proteomes" id="UP000628840"/>
    </source>
</evidence>
<dbReference type="EMBL" id="BMPF01000004">
    <property type="protein sequence ID" value="GGL40617.1"/>
    <property type="molecule type" value="Genomic_DNA"/>
</dbReference>
<dbReference type="Gene3D" id="3.40.250.10">
    <property type="entry name" value="Rhodanese-like domain"/>
    <property type="match status" value="1"/>
</dbReference>
<dbReference type="Proteomes" id="UP000628840">
    <property type="component" value="Unassembled WGS sequence"/>
</dbReference>
<accession>A0A830FCQ9</accession>
<evidence type="ECO:0000313" key="2">
    <source>
        <dbReference type="EMBL" id="GGL40617.1"/>
    </source>
</evidence>
<dbReference type="GO" id="GO:0016740">
    <property type="term" value="F:transferase activity"/>
    <property type="evidence" value="ECO:0007669"/>
    <property type="project" value="UniProtKB-KW"/>
</dbReference>
<proteinExistence type="predicted"/>
<dbReference type="SUPFAM" id="SSF52821">
    <property type="entry name" value="Rhodanese/Cell cycle control phosphatase"/>
    <property type="match status" value="1"/>
</dbReference>
<protein>
    <submittedName>
        <fullName evidence="2">Sulfurtransferase</fullName>
    </submittedName>
</protein>
<sequence>MRSVSPSQLDTVRSEDDVFVLDVRPESDYQRGHIDGSYNAPVYHELRSGETDALNAYLDDIPTEAEVVTVCKAGVVAKTATQTLDARGYDVATLTGGYMGWRQYEKNTLVYRIASVLSRLRP</sequence>
<name>A0A830FCQ9_9EURY</name>
<dbReference type="Pfam" id="PF00581">
    <property type="entry name" value="Rhodanese"/>
    <property type="match status" value="1"/>
</dbReference>
<dbReference type="InterPro" id="IPR036873">
    <property type="entry name" value="Rhodanese-like_dom_sf"/>
</dbReference>
<evidence type="ECO:0000259" key="1">
    <source>
        <dbReference type="PROSITE" id="PS50206"/>
    </source>
</evidence>
<organism evidence="2 3">
    <name type="scientific">Halarchaeum grantii</name>
    <dbReference type="NCBI Taxonomy" id="1193105"/>
    <lineage>
        <taxon>Archaea</taxon>
        <taxon>Methanobacteriati</taxon>
        <taxon>Methanobacteriota</taxon>
        <taxon>Stenosarchaea group</taxon>
        <taxon>Halobacteria</taxon>
        <taxon>Halobacteriales</taxon>
        <taxon>Halobacteriaceae</taxon>
    </lineage>
</organism>
<feature type="domain" description="Rhodanese" evidence="1">
    <location>
        <begin position="14"/>
        <end position="110"/>
    </location>
</feature>
<dbReference type="PANTHER" id="PTHR43031">
    <property type="entry name" value="FAD-DEPENDENT OXIDOREDUCTASE"/>
    <property type="match status" value="1"/>
</dbReference>
<dbReference type="AlphaFoldDB" id="A0A830FCQ9"/>